<gene>
    <name evidence="2" type="ORF">CLV70_103100</name>
</gene>
<proteinExistence type="predicted"/>
<feature type="transmembrane region" description="Helical" evidence="1">
    <location>
        <begin position="22"/>
        <end position="43"/>
    </location>
</feature>
<name>A0A2T0SCS7_9ACTN</name>
<evidence type="ECO:0000256" key="1">
    <source>
        <dbReference type="SAM" id="Phobius"/>
    </source>
</evidence>
<keyword evidence="1" id="KW-0472">Membrane</keyword>
<dbReference type="Pfam" id="PF12028">
    <property type="entry name" value="DUF3515"/>
    <property type="match status" value="1"/>
</dbReference>
<protein>
    <submittedName>
        <fullName evidence="2">Uncharacterized protein DUF3515</fullName>
    </submittedName>
</protein>
<dbReference type="RefSeq" id="WP_106125723.1">
    <property type="nucleotide sequence ID" value="NZ_PVZG01000003.1"/>
</dbReference>
<dbReference type="AlphaFoldDB" id="A0A2T0SCS7"/>
<dbReference type="EMBL" id="PVZG01000003">
    <property type="protein sequence ID" value="PRY31216.1"/>
    <property type="molecule type" value="Genomic_DNA"/>
</dbReference>
<keyword evidence="3" id="KW-1185">Reference proteome</keyword>
<evidence type="ECO:0000313" key="2">
    <source>
        <dbReference type="EMBL" id="PRY31216.1"/>
    </source>
</evidence>
<comment type="caution">
    <text evidence="2">The sequence shown here is derived from an EMBL/GenBank/DDBJ whole genome shotgun (WGS) entry which is preliminary data.</text>
</comment>
<evidence type="ECO:0000313" key="3">
    <source>
        <dbReference type="Proteomes" id="UP000239209"/>
    </source>
</evidence>
<dbReference type="OrthoDB" id="5185834at2"/>
<keyword evidence="1" id="KW-0812">Transmembrane</keyword>
<reference evidence="2 3" key="1">
    <citation type="submission" date="2018-03" db="EMBL/GenBank/DDBJ databases">
        <title>Genomic Encyclopedia of Archaeal and Bacterial Type Strains, Phase II (KMG-II): from individual species to whole genera.</title>
        <authorList>
            <person name="Goeker M."/>
        </authorList>
    </citation>
    <scope>NUCLEOTIDE SEQUENCE [LARGE SCALE GENOMIC DNA]</scope>
    <source>
        <strain evidence="2 3">DSM 45348</strain>
    </source>
</reference>
<sequence length="214" mass="22481">MVDVETRTEQQPPPKDPAVRSAALWATVVAVPVALLVGLVIFFQVLPDGDAGPAPSAAATPPAAVPSAPVQMAAPKLPARAAQVCLAVTSQLPVQVRDLVGRKVSAGPEQNAAYGEPPITVACGVTRPRMCQSLDESGSGCVPMDTELLTMNRVCWYADKQPAATVFTTMDREVPVQVTVPQQYEQSAQWANEFSDVVVETDKSITEGVPSGCA</sequence>
<accession>A0A2T0SCS7</accession>
<dbReference type="InterPro" id="IPR021903">
    <property type="entry name" value="DUF3515"/>
</dbReference>
<dbReference type="Proteomes" id="UP000239209">
    <property type="component" value="Unassembled WGS sequence"/>
</dbReference>
<organism evidence="2 3">
    <name type="scientific">Pseudosporangium ferrugineum</name>
    <dbReference type="NCBI Taxonomy" id="439699"/>
    <lineage>
        <taxon>Bacteria</taxon>
        <taxon>Bacillati</taxon>
        <taxon>Actinomycetota</taxon>
        <taxon>Actinomycetes</taxon>
        <taxon>Micromonosporales</taxon>
        <taxon>Micromonosporaceae</taxon>
        <taxon>Pseudosporangium</taxon>
    </lineage>
</organism>
<keyword evidence="1" id="KW-1133">Transmembrane helix</keyword>